<comment type="caution">
    <text evidence="15">The sequence shown here is derived from an EMBL/GenBank/DDBJ whole genome shotgun (WGS) entry which is preliminary data.</text>
</comment>
<evidence type="ECO:0000256" key="8">
    <source>
        <dbReference type="ARBA" id="ARBA00023295"/>
    </source>
</evidence>
<name>A0A4E0RIW8_FASHE</name>
<dbReference type="SUPFAM" id="SSF51011">
    <property type="entry name" value="Glycosyl hydrolase domain"/>
    <property type="match status" value="1"/>
</dbReference>
<dbReference type="InterPro" id="IPR017853">
    <property type="entry name" value="GH"/>
</dbReference>
<dbReference type="CDD" id="cd06603">
    <property type="entry name" value="GH31_GANC_GANAB_alpha"/>
    <property type="match status" value="1"/>
</dbReference>
<evidence type="ECO:0000313" key="15">
    <source>
        <dbReference type="EMBL" id="THD28889.1"/>
    </source>
</evidence>
<keyword evidence="16" id="KW-1185">Reference proteome</keyword>
<dbReference type="GO" id="GO:0030246">
    <property type="term" value="F:carbohydrate binding"/>
    <property type="evidence" value="ECO:0007669"/>
    <property type="project" value="InterPro"/>
</dbReference>
<evidence type="ECO:0000256" key="7">
    <source>
        <dbReference type="ARBA" id="ARBA00023180"/>
    </source>
</evidence>
<dbReference type="GO" id="GO:0005783">
    <property type="term" value="C:endoplasmic reticulum"/>
    <property type="evidence" value="ECO:0007669"/>
    <property type="project" value="UniProtKB-SubCell"/>
</dbReference>
<feature type="domain" description="Glycosyl hydrolase family 31 C-terminal" evidence="14">
    <location>
        <begin position="740"/>
        <end position="831"/>
    </location>
</feature>
<feature type="domain" description="Glycoside hydrolase family 31 N-terminal" evidence="13">
    <location>
        <begin position="50"/>
        <end position="344"/>
    </location>
</feature>
<reference evidence="15" key="1">
    <citation type="submission" date="2019-03" db="EMBL/GenBank/DDBJ databases">
        <title>Improved annotation for the trematode Fasciola hepatica.</title>
        <authorList>
            <person name="Choi Y.-J."/>
            <person name="Martin J."/>
            <person name="Mitreva M."/>
        </authorList>
    </citation>
    <scope>NUCLEOTIDE SEQUENCE [LARGE SCALE GENOMIC DNA]</scope>
</reference>
<sequence length="1007" mass="115050">MWTILRFCSRQRGYAPGAPIYKVAPGSVKLDSYGLNAHLNKTDGNQTLEMSIRYLAFGTFRVTIDELDGERKRYRLSSGDALRVDPKHYPVKIDKNFESIILSGSRDDKAVISFNPFSIDFFLDNVLVSRLNQRNMFNFETKWSHLEQKVTPTKAEGELASDASLSTDAPPQELSQDGSTTEASESTSSKSEKSSDEANTEEQPTYSDSQKHGDGSEESPEAVESGSSASEPEPENVTPQEDPYPWTEFFKEHKDRRPFGPSSVSLDIDFPGFVHAYGIPEHADGLLLKPTDKSDPYRLYNLDVFEYELNNPMALYGAVPVMWTLNPNHTVGVFWHNPSETWVDVQYSEHPSDGFLSKIPRLFSKPESFVKTRWMSESGVVDTFVMLGHAPADIAQAYAHLTGATPLPPLFALAYHQSRWNYNDQEDVLSVDQQFDAHRIPVDVIWLDIEHTDGKRYFTWDRSKFPNPSEMVDKLLLKGRKLVTVVDPHIKRDSNWQIYNDAHAKEIFVKTHDGETFEGWCWPGSSSWPDFMSPHVRKWWSEMFIQYEPKQSNSVFTWNDMGEPSVFNGPEVSMHKDTVHFSGWEHRDVHNVYGLHIHQASWDGQLLRSGGLERPFVLTRAFFAGSQRTSAVWTGDNTADWGHLQISVPMILSLSIGGITLSGADVGGFFGNPDHELLARWYQAAAYQPFFRAHAHMDTKRREPWLVPEPYFQAIREAIIARYQLLPYWYTMFARAEADGQPVMAPMWYHFRHLEKTYSLELQYMIGEAILVRPVTTQGASSVEVYLPPGTWYHHPTLQACEEITFNGDTTISFPVDLFTTPVFYRGGWIIPRRERIRRSSWKMRDDPFTLYVCLDPTLYQAHGFLYLDDYHSISRDSARFFRIIYQANKDPVINGPAGGRLRLERIPIPGTTVLPEEDRPLASPLPQIERVIFVGLTHEINRVTVIEKSGTRRPVEFTQDPDNMTADKRYFGLLRSGVLVVRQPLLDMADDWELHLVTGTENKADL</sequence>
<feature type="region of interest" description="Disordered" evidence="11">
    <location>
        <begin position="154"/>
        <end position="245"/>
    </location>
</feature>
<dbReference type="InterPro" id="IPR048395">
    <property type="entry name" value="Glyco_hydro_31_C"/>
</dbReference>
<evidence type="ECO:0000259" key="13">
    <source>
        <dbReference type="Pfam" id="PF13802"/>
    </source>
</evidence>
<gene>
    <name evidence="15" type="ORF">D915_000259</name>
</gene>
<evidence type="ECO:0000313" key="16">
    <source>
        <dbReference type="Proteomes" id="UP000230066"/>
    </source>
</evidence>
<dbReference type="GO" id="GO:0090599">
    <property type="term" value="F:alpha-glucosidase activity"/>
    <property type="evidence" value="ECO:0007669"/>
    <property type="project" value="UniProtKB-ARBA"/>
</dbReference>
<comment type="subcellular location">
    <subcellularLocation>
        <location evidence="1">Endoplasmic reticulum</location>
    </subcellularLocation>
</comment>
<evidence type="ECO:0000256" key="6">
    <source>
        <dbReference type="ARBA" id="ARBA00022824"/>
    </source>
</evidence>
<evidence type="ECO:0000256" key="10">
    <source>
        <dbReference type="RuleBase" id="RU361185"/>
    </source>
</evidence>
<keyword evidence="5 10" id="KW-0378">Hydrolase</keyword>
<feature type="domain" description="Glycoside hydrolase family 31 TIM barrel" evidence="12">
    <location>
        <begin position="405"/>
        <end position="732"/>
    </location>
</feature>
<evidence type="ECO:0000256" key="5">
    <source>
        <dbReference type="ARBA" id="ARBA00022801"/>
    </source>
</evidence>
<evidence type="ECO:0000256" key="11">
    <source>
        <dbReference type="SAM" id="MobiDB-lite"/>
    </source>
</evidence>
<evidence type="ECO:0000256" key="1">
    <source>
        <dbReference type="ARBA" id="ARBA00004240"/>
    </source>
</evidence>
<dbReference type="Gene3D" id="2.60.40.1180">
    <property type="entry name" value="Golgi alpha-mannosidase II"/>
    <property type="match status" value="2"/>
</dbReference>
<proteinExistence type="inferred from homology"/>
<accession>A0A4E0RIW8</accession>
<evidence type="ECO:0000256" key="9">
    <source>
        <dbReference type="ARBA" id="ARBA00042895"/>
    </source>
</evidence>
<comment type="pathway">
    <text evidence="2">Glycan metabolism; N-glycan metabolism.</text>
</comment>
<organism evidence="15 16">
    <name type="scientific">Fasciola hepatica</name>
    <name type="common">Liver fluke</name>
    <dbReference type="NCBI Taxonomy" id="6192"/>
    <lineage>
        <taxon>Eukaryota</taxon>
        <taxon>Metazoa</taxon>
        <taxon>Spiralia</taxon>
        <taxon>Lophotrochozoa</taxon>
        <taxon>Platyhelminthes</taxon>
        <taxon>Trematoda</taxon>
        <taxon>Digenea</taxon>
        <taxon>Plagiorchiida</taxon>
        <taxon>Echinostomata</taxon>
        <taxon>Echinostomatoidea</taxon>
        <taxon>Fasciolidae</taxon>
        <taxon>Fasciola</taxon>
    </lineage>
</organism>
<comment type="similarity">
    <text evidence="3 10">Belongs to the glycosyl hydrolase 31 family.</text>
</comment>
<dbReference type="Proteomes" id="UP000230066">
    <property type="component" value="Unassembled WGS sequence"/>
</dbReference>
<keyword evidence="6" id="KW-0256">Endoplasmic reticulum</keyword>
<dbReference type="InterPro" id="IPR013780">
    <property type="entry name" value="Glyco_hydro_b"/>
</dbReference>
<dbReference type="Gene3D" id="2.60.40.1760">
    <property type="entry name" value="glycosyl hydrolase (family 31)"/>
    <property type="match status" value="1"/>
</dbReference>
<dbReference type="FunFam" id="3.20.20.80:FF:000039">
    <property type="entry name" value="Glucosidase, alpha neutral C"/>
    <property type="match status" value="1"/>
</dbReference>
<dbReference type="Pfam" id="PF01055">
    <property type="entry name" value="Glyco_hydro_31_2nd"/>
    <property type="match status" value="1"/>
</dbReference>
<keyword evidence="8 10" id="KW-0326">Glycosidase</keyword>
<protein>
    <recommendedName>
        <fullName evidence="9">Glucosidase II subunit alpha</fullName>
    </recommendedName>
</protein>
<dbReference type="AlphaFoldDB" id="A0A4E0RIW8"/>
<evidence type="ECO:0000259" key="12">
    <source>
        <dbReference type="Pfam" id="PF01055"/>
    </source>
</evidence>
<evidence type="ECO:0000256" key="3">
    <source>
        <dbReference type="ARBA" id="ARBA00007806"/>
    </source>
</evidence>
<dbReference type="SUPFAM" id="SSF51445">
    <property type="entry name" value="(Trans)glycosidases"/>
    <property type="match status" value="1"/>
</dbReference>
<dbReference type="InterPro" id="IPR025887">
    <property type="entry name" value="Glyco_hydro_31_N_dom"/>
</dbReference>
<keyword evidence="7" id="KW-0325">Glycoprotein</keyword>
<dbReference type="EMBL" id="JXXN02000048">
    <property type="protein sequence ID" value="THD28889.1"/>
    <property type="molecule type" value="Genomic_DNA"/>
</dbReference>
<dbReference type="CDD" id="cd14752">
    <property type="entry name" value="GH31_N"/>
    <property type="match status" value="1"/>
</dbReference>
<evidence type="ECO:0000256" key="4">
    <source>
        <dbReference type="ARBA" id="ARBA00022729"/>
    </source>
</evidence>
<dbReference type="Pfam" id="PF13802">
    <property type="entry name" value="Gal_mutarotas_2"/>
    <property type="match status" value="1"/>
</dbReference>
<dbReference type="InterPro" id="IPR000322">
    <property type="entry name" value="Glyco_hydro_31_TIM"/>
</dbReference>
<feature type="compositionally biased region" description="Low complexity" evidence="11">
    <location>
        <begin position="222"/>
        <end position="231"/>
    </location>
</feature>
<dbReference type="GO" id="GO:0005975">
    <property type="term" value="P:carbohydrate metabolic process"/>
    <property type="evidence" value="ECO:0007669"/>
    <property type="project" value="InterPro"/>
</dbReference>
<dbReference type="GO" id="GO:0006491">
    <property type="term" value="P:N-glycan processing"/>
    <property type="evidence" value="ECO:0007669"/>
    <property type="project" value="TreeGrafter"/>
</dbReference>
<evidence type="ECO:0000256" key="2">
    <source>
        <dbReference type="ARBA" id="ARBA00004833"/>
    </source>
</evidence>
<feature type="compositionally biased region" description="Polar residues" evidence="11">
    <location>
        <begin position="163"/>
        <end position="178"/>
    </location>
</feature>
<dbReference type="PANTHER" id="PTHR22762:SF54">
    <property type="entry name" value="BCDNA.GH04962"/>
    <property type="match status" value="1"/>
</dbReference>
<dbReference type="SUPFAM" id="SSF74650">
    <property type="entry name" value="Galactose mutarotase-like"/>
    <property type="match status" value="1"/>
</dbReference>
<dbReference type="InterPro" id="IPR011013">
    <property type="entry name" value="Gal_mutarotase_sf_dom"/>
</dbReference>
<dbReference type="Pfam" id="PF21365">
    <property type="entry name" value="Glyco_hydro_31_3rd"/>
    <property type="match status" value="1"/>
</dbReference>
<evidence type="ECO:0000259" key="14">
    <source>
        <dbReference type="Pfam" id="PF21365"/>
    </source>
</evidence>
<dbReference type="Gene3D" id="3.20.20.80">
    <property type="entry name" value="Glycosidases"/>
    <property type="match status" value="1"/>
</dbReference>
<feature type="compositionally biased region" description="Low complexity" evidence="11">
    <location>
        <begin position="179"/>
        <end position="189"/>
    </location>
</feature>
<dbReference type="PANTHER" id="PTHR22762">
    <property type="entry name" value="ALPHA-GLUCOSIDASE"/>
    <property type="match status" value="1"/>
</dbReference>
<keyword evidence="4" id="KW-0732">Signal</keyword>